<gene>
    <name evidence="1" type="ORF">A5888_001488</name>
    <name evidence="2" type="ORF">A5888_002728</name>
</gene>
<dbReference type="Proteomes" id="UP000195141">
    <property type="component" value="Chromosome"/>
</dbReference>
<name>A0A242K9X8_9ENTE</name>
<dbReference type="EMBL" id="CP147247">
    <property type="protein sequence ID" value="WYJ90960.1"/>
    <property type="molecule type" value="Genomic_DNA"/>
</dbReference>
<dbReference type="AlphaFoldDB" id="A0A242K9X8"/>
<dbReference type="EMBL" id="NGMM01000002">
    <property type="protein sequence ID" value="OTP17350.1"/>
    <property type="molecule type" value="Genomic_DNA"/>
</dbReference>
<dbReference type="OrthoDB" id="2410452at2"/>
<sequence>MKNLLVGLFTTWGGQNLVMCCGGFLDEVEIPKELLNELK</sequence>
<organism evidence="1">
    <name type="scientific">Candidatus Enterococcus clewellii</name>
    <dbReference type="NCBI Taxonomy" id="1834193"/>
    <lineage>
        <taxon>Bacteria</taxon>
        <taxon>Bacillati</taxon>
        <taxon>Bacillota</taxon>
        <taxon>Bacilli</taxon>
        <taxon>Lactobacillales</taxon>
        <taxon>Enterococcaceae</taxon>
        <taxon>Enterococcus</taxon>
    </lineage>
</organism>
<proteinExistence type="predicted"/>
<accession>A0A242K9X8</accession>
<protein>
    <submittedName>
        <fullName evidence="1">Uncharacterized protein</fullName>
    </submittedName>
</protein>
<dbReference type="NCBIfam" id="TIGR04223">
    <property type="entry name" value="quorum_AgrD"/>
    <property type="match status" value="1"/>
</dbReference>
<keyword evidence="3" id="KW-1185">Reference proteome</keyword>
<reference evidence="2" key="2">
    <citation type="submission" date="2017-05" db="EMBL/GenBank/DDBJ databases">
        <authorList>
            <consortium name="The Broad Institute Genomics Platform"/>
            <consortium name="The Broad Institute Genomic Center for Infectious Diseases"/>
            <person name="Earl A."/>
            <person name="Manson A."/>
            <person name="Schwartman J."/>
            <person name="Gilmore M."/>
            <person name="Abouelleil A."/>
            <person name="Cao P."/>
            <person name="Chapman S."/>
            <person name="Cusick C."/>
            <person name="Shea T."/>
            <person name="Young S."/>
            <person name="Neafsey D."/>
            <person name="Nusbaum C."/>
            <person name="Birren B."/>
        </authorList>
    </citation>
    <scope>NUCLEOTIDE SEQUENCE</scope>
    <source>
        <strain evidence="2">9E7_DIV0242</strain>
    </source>
</reference>
<evidence type="ECO:0000313" key="3">
    <source>
        <dbReference type="Proteomes" id="UP000195141"/>
    </source>
</evidence>
<reference evidence="1" key="1">
    <citation type="submission" date="2017-05" db="EMBL/GenBank/DDBJ databases">
        <title>The Genome Sequence of Enterococcus sp. 9E7_DIV0242.</title>
        <authorList>
            <consortium name="The Broad Institute Genomics Platform"/>
            <consortium name="The Broad Institute Genomic Center for Infectious Diseases"/>
            <person name="Earl A."/>
            <person name="Manson A."/>
            <person name="Schwartman J."/>
            <person name="Gilmore M."/>
            <person name="Abouelleil A."/>
            <person name="Cao P."/>
            <person name="Chapman S."/>
            <person name="Cusick C."/>
            <person name="Shea T."/>
            <person name="Young S."/>
            <person name="Neafsey D."/>
            <person name="Nusbaum C."/>
            <person name="Birren B."/>
        </authorList>
    </citation>
    <scope>NUCLEOTIDE SEQUENCE [LARGE SCALE GENOMIC DNA]</scope>
    <source>
        <strain evidence="1">9E7_DIV0242</strain>
    </source>
</reference>
<dbReference type="RefSeq" id="WP_139843831.1">
    <property type="nucleotide sequence ID" value="NZ_CP147247.1"/>
</dbReference>
<dbReference type="InterPro" id="IPR009229">
    <property type="entry name" value="AgrD"/>
</dbReference>
<reference evidence="2" key="3">
    <citation type="submission" date="2024-03" db="EMBL/GenBank/DDBJ databases">
        <title>The Genome Sequence of Enterococcus sp. DIV0242b.</title>
        <authorList>
            <consortium name="The Broad Institute Genomics Platform"/>
            <consortium name="The Broad Institute Microbial Omics Core"/>
            <consortium name="The Broad Institute Genomic Center for Infectious Diseases"/>
            <person name="Earl A."/>
            <person name="Manson A."/>
            <person name="Gilmore M."/>
            <person name="Schwartman J."/>
            <person name="Shea T."/>
            <person name="Abouelleil A."/>
            <person name="Cao P."/>
            <person name="Chapman S."/>
            <person name="Cusick C."/>
            <person name="Young S."/>
            <person name="Neafsey D."/>
            <person name="Nusbaum C."/>
            <person name="Birren B."/>
        </authorList>
    </citation>
    <scope>NUCLEOTIDE SEQUENCE</scope>
    <source>
        <strain evidence="2">9E7_DIV0242</strain>
    </source>
</reference>
<evidence type="ECO:0000313" key="1">
    <source>
        <dbReference type="EMBL" id="OTP17350.1"/>
    </source>
</evidence>
<evidence type="ECO:0000313" key="2">
    <source>
        <dbReference type="EMBL" id="WYJ90960.1"/>
    </source>
</evidence>